<keyword evidence="1" id="KW-0732">Signal</keyword>
<dbReference type="AlphaFoldDB" id="A0A058ZHK2"/>
<dbReference type="Proteomes" id="UP000024836">
    <property type="component" value="Unassembled WGS sequence"/>
</dbReference>
<accession>A0A058ZHK2</accession>
<dbReference type="eggNOG" id="ENOG50300VJ">
    <property type="taxonomic scope" value="Bacteria"/>
</dbReference>
<protein>
    <recommendedName>
        <fullName evidence="4">DUF3047 domain-containing protein</fullName>
    </recommendedName>
</protein>
<evidence type="ECO:0000256" key="1">
    <source>
        <dbReference type="SAM" id="SignalP"/>
    </source>
</evidence>
<feature type="chain" id="PRO_5001566465" description="DUF3047 domain-containing protein" evidence="1">
    <location>
        <begin position="24"/>
        <end position="219"/>
    </location>
</feature>
<keyword evidence="3" id="KW-1185">Reference proteome</keyword>
<organism evidence="2 3">
    <name type="scientific">Actibacterium atlanticum</name>
    <dbReference type="NCBI Taxonomy" id="1461693"/>
    <lineage>
        <taxon>Bacteria</taxon>
        <taxon>Pseudomonadati</taxon>
        <taxon>Pseudomonadota</taxon>
        <taxon>Alphaproteobacteria</taxon>
        <taxon>Rhodobacterales</taxon>
        <taxon>Roseobacteraceae</taxon>
        <taxon>Actibacterium</taxon>
    </lineage>
</organism>
<dbReference type="InterPro" id="IPR021409">
    <property type="entry name" value="DUF3047"/>
</dbReference>
<dbReference type="STRING" id="1461693.ATO10_13909"/>
<sequence>MIRECRLLAAASLIVAMVGPASGEPISFDGSWKEQGFLRLWSNQYSFQGQHLEVTSDDTVSLIWRAVEPSLGEASKARWGWKVRNGVVATDLTQKGGDDRNLAIYFIFVDAETANGLTKKSARRLLRNPNTRALVYVWGGQHSPDSFLPSPYHPRLVTRVLRASGSGEYHEDVDLEADFRTAFGEEKNTLVGIGISADSDDTDGLIQASIKNLELVTSE</sequence>
<name>A0A058ZHK2_9RHOB</name>
<dbReference type="Pfam" id="PF11249">
    <property type="entry name" value="DUF3047"/>
    <property type="match status" value="1"/>
</dbReference>
<proteinExistence type="predicted"/>
<dbReference type="EMBL" id="AQQY01000011">
    <property type="protein sequence ID" value="KCV81073.1"/>
    <property type="molecule type" value="Genomic_DNA"/>
</dbReference>
<reference evidence="2 3" key="1">
    <citation type="submission" date="2013-04" db="EMBL/GenBank/DDBJ databases">
        <title>Shimia sp. 22II-S11-Z10 Genome Sequencing.</title>
        <authorList>
            <person name="Lai Q."/>
            <person name="Li G."/>
            <person name="Shao Z."/>
        </authorList>
    </citation>
    <scope>NUCLEOTIDE SEQUENCE [LARGE SCALE GENOMIC DNA]</scope>
    <source>
        <strain evidence="3">22II-S11-Z10</strain>
    </source>
</reference>
<evidence type="ECO:0008006" key="4">
    <source>
        <dbReference type="Google" id="ProtNLM"/>
    </source>
</evidence>
<evidence type="ECO:0000313" key="2">
    <source>
        <dbReference type="EMBL" id="KCV81073.1"/>
    </source>
</evidence>
<evidence type="ECO:0000313" key="3">
    <source>
        <dbReference type="Proteomes" id="UP000024836"/>
    </source>
</evidence>
<feature type="signal peptide" evidence="1">
    <location>
        <begin position="1"/>
        <end position="23"/>
    </location>
</feature>
<comment type="caution">
    <text evidence="2">The sequence shown here is derived from an EMBL/GenBank/DDBJ whole genome shotgun (WGS) entry which is preliminary data.</text>
</comment>
<gene>
    <name evidence="2" type="ORF">ATO10_13909</name>
</gene>